<evidence type="ECO:0000259" key="1">
    <source>
        <dbReference type="PROSITE" id="PS51301"/>
    </source>
</evidence>
<dbReference type="SMART" id="SM01252">
    <property type="entry name" value="KilA-N"/>
    <property type="match status" value="1"/>
</dbReference>
<dbReference type="Pfam" id="PF04383">
    <property type="entry name" value="KilA-N"/>
    <property type="match status" value="1"/>
</dbReference>
<gene>
    <name evidence="2" type="ORF">HLVA_16030</name>
</gene>
<sequence length="277" mass="31844">MAKKVDVKGISISVKKANQSDYISLTDIAKYKSDSPNDVIKNWLRSKDTIEFLGLWEKINNSDFKPVEFDGFKNEAGRNAFTMSPKKWIEGTNAIGITTSSGRYGGTFAHKDIAFEFASWVSAEFKLYLIKEFQRLIDEENSRKNIEWDVSRTLAKINYRIHTDSIKENLIPKDLTPQQQSFTYANEADLLNMALFSMTAKEWREKNPDKDGNIRDYASLEQLLILANLKNLNSEYIKAGLNQKERLINLNRVAIEQMKILSNKKAIEGMKKLEKNK</sequence>
<dbReference type="RefSeq" id="WP_307903879.1">
    <property type="nucleotide sequence ID" value="NZ_AP027059.1"/>
</dbReference>
<feature type="domain" description="KilA-N" evidence="1">
    <location>
        <begin position="1"/>
        <end position="136"/>
    </location>
</feature>
<dbReference type="AlphaFoldDB" id="A0AAU9D4Y7"/>
<reference evidence="2 3" key="1">
    <citation type="submission" date="2022-11" db="EMBL/GenBank/DDBJ databases">
        <title>Haliovirga abyssi gen. nov., sp. nov., a mesophilic fermentative bacterium isolated from the Iheya North hydrothermal field and the proposal of Haliovirgaceae fam. nov.</title>
        <authorList>
            <person name="Miyazaki U."/>
            <person name="Tame A."/>
            <person name="Miyazaki J."/>
            <person name="Takai K."/>
            <person name="Sawayama S."/>
            <person name="Kitajima M."/>
            <person name="Okamoto A."/>
            <person name="Nakagawa S."/>
        </authorList>
    </citation>
    <scope>NUCLEOTIDE SEQUENCE [LARGE SCALE GENOMIC DNA]</scope>
    <source>
        <strain evidence="2 3">IC12</strain>
    </source>
</reference>
<dbReference type="KEGG" id="haby:HLVA_16030"/>
<name>A0AAU9D4Y7_9FUSO</name>
<dbReference type="EMBL" id="AP027059">
    <property type="protein sequence ID" value="BDU51034.1"/>
    <property type="molecule type" value="Genomic_DNA"/>
</dbReference>
<proteinExistence type="predicted"/>
<dbReference type="PROSITE" id="PS51301">
    <property type="entry name" value="KILA_N"/>
    <property type="match status" value="1"/>
</dbReference>
<evidence type="ECO:0000313" key="2">
    <source>
        <dbReference type="EMBL" id="BDU51034.1"/>
    </source>
</evidence>
<keyword evidence="3" id="KW-1185">Reference proteome</keyword>
<dbReference type="Proteomes" id="UP001321582">
    <property type="component" value="Chromosome"/>
</dbReference>
<accession>A0AAU9D4Y7</accession>
<dbReference type="InterPro" id="IPR018004">
    <property type="entry name" value="KilA/APSES_HTH"/>
</dbReference>
<protein>
    <recommendedName>
        <fullName evidence="1">KilA-N domain-containing protein</fullName>
    </recommendedName>
</protein>
<dbReference type="InterPro" id="IPR017880">
    <property type="entry name" value="KilA_N"/>
</dbReference>
<organism evidence="2 3">
    <name type="scientific">Haliovirga abyssi</name>
    <dbReference type="NCBI Taxonomy" id="2996794"/>
    <lineage>
        <taxon>Bacteria</taxon>
        <taxon>Fusobacteriati</taxon>
        <taxon>Fusobacteriota</taxon>
        <taxon>Fusobacteriia</taxon>
        <taxon>Fusobacteriales</taxon>
        <taxon>Haliovirgaceae</taxon>
        <taxon>Haliovirga</taxon>
    </lineage>
</organism>
<evidence type="ECO:0000313" key="3">
    <source>
        <dbReference type="Proteomes" id="UP001321582"/>
    </source>
</evidence>